<evidence type="ECO:0000256" key="8">
    <source>
        <dbReference type="RuleBase" id="RU368092"/>
    </source>
</evidence>
<proteinExistence type="inferred from homology"/>
<dbReference type="RefSeq" id="WP_188174546.1">
    <property type="nucleotide sequence ID" value="NZ_JACVVD010000003.1"/>
</dbReference>
<dbReference type="EC" id="2.2.1.6" evidence="8"/>
<comment type="caution">
    <text evidence="10">The sequence shown here is derived from an EMBL/GenBank/DDBJ whole genome shotgun (WGS) entry which is preliminary data.</text>
</comment>
<dbReference type="AlphaFoldDB" id="A0A926KRL0"/>
<comment type="function">
    <text evidence="8">Catalyzes the conversion of 2 pyruvate molecules into acetolactate in the first common step of the biosynthetic pathway of the branched-amino acids such as leucine, isoleucine, and valine.</text>
</comment>
<dbReference type="SUPFAM" id="SSF55021">
    <property type="entry name" value="ACT-like"/>
    <property type="match status" value="2"/>
</dbReference>
<dbReference type="NCBIfam" id="NF008864">
    <property type="entry name" value="PRK11895.1"/>
    <property type="match status" value="1"/>
</dbReference>
<dbReference type="InterPro" id="IPR054480">
    <property type="entry name" value="AHAS_small-like_ACT"/>
</dbReference>
<dbReference type="InterPro" id="IPR027271">
    <property type="entry name" value="Acetolactate_synth/TF_NikR_C"/>
</dbReference>
<evidence type="ECO:0000256" key="3">
    <source>
        <dbReference type="ARBA" id="ARBA00006341"/>
    </source>
</evidence>
<dbReference type="GO" id="GO:0009097">
    <property type="term" value="P:isoleucine biosynthetic process"/>
    <property type="evidence" value="ECO:0007669"/>
    <property type="project" value="UniProtKB-UniRule"/>
</dbReference>
<gene>
    <name evidence="10" type="primary">ilvN</name>
    <name evidence="10" type="ORF">ICC18_11685</name>
</gene>
<name>A0A926KRL0_9BACL</name>
<evidence type="ECO:0000256" key="5">
    <source>
        <dbReference type="ARBA" id="ARBA00022605"/>
    </source>
</evidence>
<dbReference type="PANTHER" id="PTHR30239">
    <property type="entry name" value="ACETOLACTATE SYNTHASE SMALL SUBUNIT"/>
    <property type="match status" value="1"/>
</dbReference>
<dbReference type="Proteomes" id="UP000650466">
    <property type="component" value="Unassembled WGS sequence"/>
</dbReference>
<accession>A0A926KRL0</accession>
<sequence length="160" mass="17916">MQNSYLLSLLVNDHPRVLHRICVLFSKRGFNIASITVGPSEDSSLARMTIQTYGDAGRIDQMAHQLKKLIDVIHIEPIVRPYALERELLLLSVKSETAYARRLARIVEEGGGKIVNKAADRYAIEISGDTESLERFLRRISEFPIVQLARTGLAAISLKS</sequence>
<dbReference type="PANTHER" id="PTHR30239:SF0">
    <property type="entry name" value="ACETOLACTATE SYNTHASE SMALL SUBUNIT 1, CHLOROPLASTIC"/>
    <property type="match status" value="1"/>
</dbReference>
<dbReference type="InterPro" id="IPR039557">
    <property type="entry name" value="AHAS_ACT"/>
</dbReference>
<dbReference type="InterPro" id="IPR004789">
    <property type="entry name" value="Acetalactate_synth_ssu"/>
</dbReference>
<evidence type="ECO:0000256" key="1">
    <source>
        <dbReference type="ARBA" id="ARBA00004974"/>
    </source>
</evidence>
<keyword evidence="5 8" id="KW-0028">Amino-acid biosynthesis</keyword>
<dbReference type="GO" id="GO:0009099">
    <property type="term" value="P:L-valine biosynthetic process"/>
    <property type="evidence" value="ECO:0007669"/>
    <property type="project" value="UniProtKB-UniRule"/>
</dbReference>
<dbReference type="InterPro" id="IPR019455">
    <property type="entry name" value="Acetolactate_synth_ssu_C"/>
</dbReference>
<dbReference type="PROSITE" id="PS51671">
    <property type="entry name" value="ACT"/>
    <property type="match status" value="1"/>
</dbReference>
<evidence type="ECO:0000259" key="9">
    <source>
        <dbReference type="PROSITE" id="PS51671"/>
    </source>
</evidence>
<protein>
    <recommendedName>
        <fullName evidence="8">Acetolactate synthase small subunit</fullName>
        <shortName evidence="8">AHAS</shortName>
        <shortName evidence="8">ALS</shortName>
        <ecNumber evidence="8">2.2.1.6</ecNumber>
    </recommendedName>
    <alternativeName>
        <fullName evidence="8">Acetohydroxy-acid synthase small subunit</fullName>
    </alternativeName>
</protein>
<dbReference type="GO" id="GO:0005829">
    <property type="term" value="C:cytosol"/>
    <property type="evidence" value="ECO:0007669"/>
    <property type="project" value="TreeGrafter"/>
</dbReference>
<organism evidence="10 11">
    <name type="scientific">Paenibacillus sedimenti</name>
    <dbReference type="NCBI Taxonomy" id="2770274"/>
    <lineage>
        <taxon>Bacteria</taxon>
        <taxon>Bacillati</taxon>
        <taxon>Bacillota</taxon>
        <taxon>Bacilli</taxon>
        <taxon>Bacillales</taxon>
        <taxon>Paenibacillaceae</taxon>
        <taxon>Paenibacillus</taxon>
    </lineage>
</organism>
<dbReference type="GO" id="GO:1990610">
    <property type="term" value="F:acetolactate synthase regulator activity"/>
    <property type="evidence" value="ECO:0007669"/>
    <property type="project" value="UniProtKB-UniRule"/>
</dbReference>
<dbReference type="CDD" id="cd04878">
    <property type="entry name" value="ACT_AHAS"/>
    <property type="match status" value="1"/>
</dbReference>
<comment type="pathway">
    <text evidence="1 8">Amino-acid biosynthesis; L-isoleucine biosynthesis; L-isoleucine from 2-oxobutanoate: step 1/4.</text>
</comment>
<dbReference type="EMBL" id="JACVVD010000003">
    <property type="protein sequence ID" value="MBD0380780.1"/>
    <property type="molecule type" value="Genomic_DNA"/>
</dbReference>
<comment type="subunit">
    <text evidence="4 8">Dimer of large and small chains.</text>
</comment>
<comment type="similarity">
    <text evidence="3 8">Belongs to the acetolactate synthase small subunit family.</text>
</comment>
<keyword evidence="8 10" id="KW-0808">Transferase</keyword>
<keyword evidence="6 8" id="KW-0100">Branched-chain amino acid biosynthesis</keyword>
<feature type="domain" description="ACT" evidence="9">
    <location>
        <begin position="6"/>
        <end position="80"/>
    </location>
</feature>
<evidence type="ECO:0000313" key="10">
    <source>
        <dbReference type="EMBL" id="MBD0380780.1"/>
    </source>
</evidence>
<evidence type="ECO:0000256" key="4">
    <source>
        <dbReference type="ARBA" id="ARBA00011744"/>
    </source>
</evidence>
<dbReference type="NCBIfam" id="TIGR00119">
    <property type="entry name" value="acolac_sm"/>
    <property type="match status" value="1"/>
</dbReference>
<dbReference type="Pfam" id="PF22629">
    <property type="entry name" value="ACT_AHAS_ss"/>
    <property type="match status" value="1"/>
</dbReference>
<evidence type="ECO:0000256" key="2">
    <source>
        <dbReference type="ARBA" id="ARBA00005025"/>
    </source>
</evidence>
<dbReference type="Gene3D" id="3.30.70.1150">
    <property type="entry name" value="ACT-like. Chain A, domain 2"/>
    <property type="match status" value="1"/>
</dbReference>
<evidence type="ECO:0000256" key="7">
    <source>
        <dbReference type="ARBA" id="ARBA00048670"/>
    </source>
</evidence>
<evidence type="ECO:0000256" key="6">
    <source>
        <dbReference type="ARBA" id="ARBA00023304"/>
    </source>
</evidence>
<dbReference type="InterPro" id="IPR002912">
    <property type="entry name" value="ACT_dom"/>
</dbReference>
<keyword evidence="11" id="KW-1185">Reference proteome</keyword>
<comment type="pathway">
    <text evidence="2 8">Amino-acid biosynthesis; L-valine biosynthesis; L-valine from pyruvate: step 1/4.</text>
</comment>
<dbReference type="Gene3D" id="3.30.70.260">
    <property type="match status" value="1"/>
</dbReference>
<dbReference type="Pfam" id="PF10369">
    <property type="entry name" value="ALS_ss_C"/>
    <property type="match status" value="1"/>
</dbReference>
<evidence type="ECO:0000313" key="11">
    <source>
        <dbReference type="Proteomes" id="UP000650466"/>
    </source>
</evidence>
<reference evidence="10" key="1">
    <citation type="submission" date="2020-09" db="EMBL/GenBank/DDBJ databases">
        <title>Draft Genome Sequence of Paenibacillus sp. WST5.</title>
        <authorList>
            <person name="Bao Z."/>
        </authorList>
    </citation>
    <scope>NUCLEOTIDE SEQUENCE</scope>
    <source>
        <strain evidence="10">WST5</strain>
    </source>
</reference>
<dbReference type="InterPro" id="IPR045865">
    <property type="entry name" value="ACT-like_dom_sf"/>
</dbReference>
<comment type="catalytic activity">
    <reaction evidence="7 8">
        <text>2 pyruvate + H(+) = (2S)-2-acetolactate + CO2</text>
        <dbReference type="Rhea" id="RHEA:25249"/>
        <dbReference type="ChEBI" id="CHEBI:15361"/>
        <dbReference type="ChEBI" id="CHEBI:15378"/>
        <dbReference type="ChEBI" id="CHEBI:16526"/>
        <dbReference type="ChEBI" id="CHEBI:58476"/>
        <dbReference type="EC" id="2.2.1.6"/>
    </reaction>
</comment>
<dbReference type="GO" id="GO:0003984">
    <property type="term" value="F:acetolactate synthase activity"/>
    <property type="evidence" value="ECO:0007669"/>
    <property type="project" value="UniProtKB-UniRule"/>
</dbReference>